<proteinExistence type="predicted"/>
<sequence>MFNIKFIHSVFRINLTHFSSEEKTRSPFSLEPKHHRVTFPCKSKTKTRDVACKGGGATRSISAPSVSCLPVRSHAFSSGVRFSSAFKPPSSSFL</sequence>
<comment type="caution">
    <text evidence="1">The sequence shown here is derived from an EMBL/GenBank/DDBJ whole genome shotgun (WGS) entry which is preliminary data.</text>
</comment>
<organism evidence="1 2">
    <name type="scientific">Trifolium pratense</name>
    <name type="common">Red clover</name>
    <dbReference type="NCBI Taxonomy" id="57577"/>
    <lineage>
        <taxon>Eukaryota</taxon>
        <taxon>Viridiplantae</taxon>
        <taxon>Streptophyta</taxon>
        <taxon>Embryophyta</taxon>
        <taxon>Tracheophyta</taxon>
        <taxon>Spermatophyta</taxon>
        <taxon>Magnoliopsida</taxon>
        <taxon>eudicotyledons</taxon>
        <taxon>Gunneridae</taxon>
        <taxon>Pentapetalae</taxon>
        <taxon>rosids</taxon>
        <taxon>fabids</taxon>
        <taxon>Fabales</taxon>
        <taxon>Fabaceae</taxon>
        <taxon>Papilionoideae</taxon>
        <taxon>50 kb inversion clade</taxon>
        <taxon>NPAAA clade</taxon>
        <taxon>Hologalegina</taxon>
        <taxon>IRL clade</taxon>
        <taxon>Trifolieae</taxon>
        <taxon>Trifolium</taxon>
    </lineage>
</organism>
<dbReference type="Proteomes" id="UP001177021">
    <property type="component" value="Unassembled WGS sequence"/>
</dbReference>
<gene>
    <name evidence="1" type="ORF">MILVUS5_LOCUS5148</name>
</gene>
<protein>
    <submittedName>
        <fullName evidence="1">Uncharacterized protein</fullName>
    </submittedName>
</protein>
<keyword evidence="2" id="KW-1185">Reference proteome</keyword>
<reference evidence="1" key="1">
    <citation type="submission" date="2023-10" db="EMBL/GenBank/DDBJ databases">
        <authorList>
            <person name="Rodriguez Cubillos JULIANA M."/>
            <person name="De Vega J."/>
        </authorList>
    </citation>
    <scope>NUCLEOTIDE SEQUENCE</scope>
</reference>
<dbReference type="EMBL" id="CASHSV030000002">
    <property type="protein sequence ID" value="CAJ2634176.1"/>
    <property type="molecule type" value="Genomic_DNA"/>
</dbReference>
<accession>A0ACB0IP77</accession>
<name>A0ACB0IP77_TRIPR</name>
<evidence type="ECO:0000313" key="1">
    <source>
        <dbReference type="EMBL" id="CAJ2634176.1"/>
    </source>
</evidence>
<evidence type="ECO:0000313" key="2">
    <source>
        <dbReference type="Proteomes" id="UP001177021"/>
    </source>
</evidence>